<dbReference type="OrthoDB" id="2692480at2759"/>
<proteinExistence type="predicted"/>
<dbReference type="Proteomes" id="UP000294933">
    <property type="component" value="Unassembled WGS sequence"/>
</dbReference>
<name>A0A4Y7PYZ6_9AGAM</name>
<protein>
    <submittedName>
        <fullName evidence="1">Uncharacterized protein</fullName>
    </submittedName>
</protein>
<accession>A0A4Y7PYZ6</accession>
<organism evidence="1 2">
    <name type="scientific">Rickenella mellea</name>
    <dbReference type="NCBI Taxonomy" id="50990"/>
    <lineage>
        <taxon>Eukaryota</taxon>
        <taxon>Fungi</taxon>
        <taxon>Dikarya</taxon>
        <taxon>Basidiomycota</taxon>
        <taxon>Agaricomycotina</taxon>
        <taxon>Agaricomycetes</taxon>
        <taxon>Hymenochaetales</taxon>
        <taxon>Rickenellaceae</taxon>
        <taxon>Rickenella</taxon>
    </lineage>
</organism>
<evidence type="ECO:0000313" key="2">
    <source>
        <dbReference type="Proteomes" id="UP000294933"/>
    </source>
</evidence>
<reference evidence="1 2" key="1">
    <citation type="submission" date="2018-06" db="EMBL/GenBank/DDBJ databases">
        <title>A transcriptomic atlas of mushroom development highlights an independent origin of complex multicellularity.</title>
        <authorList>
            <consortium name="DOE Joint Genome Institute"/>
            <person name="Krizsan K."/>
            <person name="Almasi E."/>
            <person name="Merenyi Z."/>
            <person name="Sahu N."/>
            <person name="Viragh M."/>
            <person name="Koszo T."/>
            <person name="Mondo S."/>
            <person name="Kiss B."/>
            <person name="Balint B."/>
            <person name="Kues U."/>
            <person name="Barry K."/>
            <person name="Hegedus J.C."/>
            <person name="Henrissat B."/>
            <person name="Johnson J."/>
            <person name="Lipzen A."/>
            <person name="Ohm R."/>
            <person name="Nagy I."/>
            <person name="Pangilinan J."/>
            <person name="Yan J."/>
            <person name="Xiong Y."/>
            <person name="Grigoriev I.V."/>
            <person name="Hibbett D.S."/>
            <person name="Nagy L.G."/>
        </authorList>
    </citation>
    <scope>NUCLEOTIDE SEQUENCE [LARGE SCALE GENOMIC DNA]</scope>
    <source>
        <strain evidence="1 2">SZMC22713</strain>
    </source>
</reference>
<sequence>MLNEELPVDAEDRVISIAMTIPKFGDIEATSTAALERIGKRIDPSCITVKLQSPDKFQESDVRLNDINIVAEIDDQEHFISKLRSELRKARHVHSDRARPYFLSVMRDYFKDHNLFRNTFKETKVASTTNSTKTELNAFVALCSLMDCIDGIIKKSLAMKDSVFSRLIMPALFEMEMNTKPTKFDKTVRWSCPLLVEIQGERFRRRYKPNNNFSLAHPNFSPYIIGEVATDESESNRYRMLIQGAAAVRLGNAMRASKSEEQPFILQAIYLTNDFVAERYLMYQDDVKSPGPSSARCV</sequence>
<keyword evidence="2" id="KW-1185">Reference proteome</keyword>
<dbReference type="AlphaFoldDB" id="A0A4Y7PYZ6"/>
<gene>
    <name evidence="1" type="ORF">BD410DRAFT_361709</name>
</gene>
<dbReference type="VEuPathDB" id="FungiDB:BD410DRAFT_361709"/>
<dbReference type="EMBL" id="ML170186">
    <property type="protein sequence ID" value="TDL20627.1"/>
    <property type="molecule type" value="Genomic_DNA"/>
</dbReference>
<evidence type="ECO:0000313" key="1">
    <source>
        <dbReference type="EMBL" id="TDL20627.1"/>
    </source>
</evidence>